<accession>A0A6P7GXY8</accession>
<gene>
    <name evidence="2" type="primary">LOC114347848</name>
</gene>
<evidence type="ECO:0000313" key="2">
    <source>
        <dbReference type="RefSeq" id="XP_028154309.1"/>
    </source>
</evidence>
<protein>
    <submittedName>
        <fullName evidence="2">Uncharacterized protein LOC114347848</fullName>
    </submittedName>
</protein>
<organism evidence="2">
    <name type="scientific">Diabrotica virgifera virgifera</name>
    <name type="common">western corn rootworm</name>
    <dbReference type="NCBI Taxonomy" id="50390"/>
    <lineage>
        <taxon>Eukaryota</taxon>
        <taxon>Metazoa</taxon>
        <taxon>Ecdysozoa</taxon>
        <taxon>Arthropoda</taxon>
        <taxon>Hexapoda</taxon>
        <taxon>Insecta</taxon>
        <taxon>Pterygota</taxon>
        <taxon>Neoptera</taxon>
        <taxon>Endopterygota</taxon>
        <taxon>Coleoptera</taxon>
        <taxon>Polyphaga</taxon>
        <taxon>Cucujiformia</taxon>
        <taxon>Chrysomeloidea</taxon>
        <taxon>Chrysomelidae</taxon>
        <taxon>Galerucinae</taxon>
        <taxon>Diabroticina</taxon>
        <taxon>Diabroticites</taxon>
        <taxon>Diabrotica</taxon>
    </lineage>
</organism>
<feature type="region of interest" description="Disordered" evidence="1">
    <location>
        <begin position="98"/>
        <end position="124"/>
    </location>
</feature>
<dbReference type="AlphaFoldDB" id="A0A6P7GXY8"/>
<evidence type="ECO:0000256" key="1">
    <source>
        <dbReference type="SAM" id="MobiDB-lite"/>
    </source>
</evidence>
<dbReference type="RefSeq" id="XP_028154309.1">
    <property type="nucleotide sequence ID" value="XM_028298508.1"/>
</dbReference>
<dbReference type="InParanoid" id="A0A6P7GXY8"/>
<proteinExistence type="predicted"/>
<name>A0A6P7GXY8_DIAVI</name>
<reference evidence="2" key="1">
    <citation type="submission" date="2025-08" db="UniProtKB">
        <authorList>
            <consortium name="RefSeq"/>
        </authorList>
    </citation>
    <scope>IDENTIFICATION</scope>
    <source>
        <tissue evidence="2">Whole insect</tissue>
    </source>
</reference>
<feature type="compositionally biased region" description="Basic and acidic residues" evidence="1">
    <location>
        <begin position="101"/>
        <end position="123"/>
    </location>
</feature>
<sequence length="157" mass="18274">MERKEDNKDTVHNTVTNIKFESIFVNPDFIKNEPAPVYQDTHSKDYGHGGSDINLDQIKTELSVEDMAFEQNGDDIAGFQYFNSYVDNIKVEYIAKGNQSSEHDSFKNEVKEEPDRESTHYTFDDSNLNKYSLKIEIEENEIKLKPHEEKEMNEKGK</sequence>